<feature type="transmembrane region" description="Helical" evidence="1">
    <location>
        <begin position="7"/>
        <end position="26"/>
    </location>
</feature>
<sequence length="143" mass="16821">MPSKFKVLLVFSIMRGISTLGFIISVKDYYKICRYYTKITTGKVVSKKFKDIRFKNVYSVRYCIDLTDCYLATNNQVLVGYDIGDNFTIRYDPDKPGRSVIDIGSETYEPPLKVFPFFIILSLLLFLRLYYPNARIWDKFDKQ</sequence>
<keyword evidence="1" id="KW-1133">Transmembrane helix</keyword>
<dbReference type="RefSeq" id="WP_313997242.1">
    <property type="nucleotide sequence ID" value="NZ_JASJOR010000012.1"/>
</dbReference>
<evidence type="ECO:0000256" key="1">
    <source>
        <dbReference type="SAM" id="Phobius"/>
    </source>
</evidence>
<keyword evidence="1" id="KW-0812">Transmembrane</keyword>
<protein>
    <recommendedName>
        <fullName evidence="4">DUF3592 domain-containing protein</fullName>
    </recommendedName>
</protein>
<accession>A0ABT7CKH3</accession>
<dbReference type="Proteomes" id="UP001228581">
    <property type="component" value="Unassembled WGS sequence"/>
</dbReference>
<proteinExistence type="predicted"/>
<feature type="transmembrane region" description="Helical" evidence="1">
    <location>
        <begin position="114"/>
        <end position="131"/>
    </location>
</feature>
<reference evidence="2 3" key="1">
    <citation type="submission" date="2023-05" db="EMBL/GenBank/DDBJ databases">
        <authorList>
            <person name="Zhang X."/>
        </authorList>
    </citation>
    <scope>NUCLEOTIDE SEQUENCE [LARGE SCALE GENOMIC DNA]</scope>
    <source>
        <strain evidence="2 3">DM2B3-1</strain>
    </source>
</reference>
<keyword evidence="1" id="KW-0472">Membrane</keyword>
<evidence type="ECO:0000313" key="3">
    <source>
        <dbReference type="Proteomes" id="UP001228581"/>
    </source>
</evidence>
<organism evidence="2 3">
    <name type="scientific">Xanthocytophaga flava</name>
    <dbReference type="NCBI Taxonomy" id="3048013"/>
    <lineage>
        <taxon>Bacteria</taxon>
        <taxon>Pseudomonadati</taxon>
        <taxon>Bacteroidota</taxon>
        <taxon>Cytophagia</taxon>
        <taxon>Cytophagales</taxon>
        <taxon>Rhodocytophagaceae</taxon>
        <taxon>Xanthocytophaga</taxon>
    </lineage>
</organism>
<name>A0ABT7CKH3_9BACT</name>
<dbReference type="EMBL" id="JASJOT010000009">
    <property type="protein sequence ID" value="MDJ1494239.1"/>
    <property type="molecule type" value="Genomic_DNA"/>
</dbReference>
<comment type="caution">
    <text evidence="2">The sequence shown here is derived from an EMBL/GenBank/DDBJ whole genome shotgun (WGS) entry which is preliminary data.</text>
</comment>
<evidence type="ECO:0008006" key="4">
    <source>
        <dbReference type="Google" id="ProtNLM"/>
    </source>
</evidence>
<keyword evidence="3" id="KW-1185">Reference proteome</keyword>
<gene>
    <name evidence="2" type="ORF">QNI19_14945</name>
</gene>
<evidence type="ECO:0000313" key="2">
    <source>
        <dbReference type="EMBL" id="MDJ1494239.1"/>
    </source>
</evidence>